<dbReference type="GO" id="GO:0006873">
    <property type="term" value="P:intracellular monoatomic ion homeostasis"/>
    <property type="evidence" value="ECO:0007669"/>
    <property type="project" value="Ensembl"/>
</dbReference>
<comment type="catalytic activity">
    <reaction evidence="11">
        <text>CO2(out) = CO2(in)</text>
        <dbReference type="Rhea" id="RHEA:74891"/>
        <dbReference type="ChEBI" id="CHEBI:16526"/>
    </reaction>
    <physiologicalReaction direction="left-to-right" evidence="11">
        <dbReference type="Rhea" id="RHEA:74892"/>
    </physiologicalReaction>
</comment>
<accession>A0A8C5NYU2</accession>
<organism evidence="19 20">
    <name type="scientific">Jaculus jaculus</name>
    <name type="common">Lesser Egyptian jerboa</name>
    <dbReference type="NCBI Taxonomy" id="51337"/>
    <lineage>
        <taxon>Eukaryota</taxon>
        <taxon>Metazoa</taxon>
        <taxon>Chordata</taxon>
        <taxon>Craniata</taxon>
        <taxon>Vertebrata</taxon>
        <taxon>Euteleostomi</taxon>
        <taxon>Mammalia</taxon>
        <taxon>Eutheria</taxon>
        <taxon>Euarchontoglires</taxon>
        <taxon>Glires</taxon>
        <taxon>Rodentia</taxon>
        <taxon>Myomorpha</taxon>
        <taxon>Dipodoidea</taxon>
        <taxon>Dipodidae</taxon>
        <taxon>Dipodinae</taxon>
        <taxon>Jaculus</taxon>
    </lineage>
</organism>
<comment type="catalytic activity">
    <reaction evidence="13">
        <text>NH4(+)(in) = NH4(+)(out)</text>
        <dbReference type="Rhea" id="RHEA:28747"/>
        <dbReference type="ChEBI" id="CHEBI:28938"/>
    </reaction>
    <physiologicalReaction direction="left-to-right" evidence="13">
        <dbReference type="Rhea" id="RHEA:28748"/>
    </physiologicalReaction>
    <physiologicalReaction direction="right-to-left" evidence="13">
        <dbReference type="Rhea" id="RHEA:28749"/>
    </physiologicalReaction>
</comment>
<reference evidence="19" key="2">
    <citation type="submission" date="2025-09" db="UniProtKB">
        <authorList>
            <consortium name="Ensembl"/>
        </authorList>
    </citation>
    <scope>IDENTIFICATION</scope>
</reference>
<evidence type="ECO:0000256" key="15">
    <source>
        <dbReference type="ARBA" id="ARBA00042618"/>
    </source>
</evidence>
<feature type="transmembrane region" description="Helical" evidence="17">
    <location>
        <begin position="151"/>
        <end position="170"/>
    </location>
</feature>
<dbReference type="Gene3D" id="1.10.3430.10">
    <property type="entry name" value="Ammonium transporter AmtB like domains"/>
    <property type="match status" value="1"/>
</dbReference>
<dbReference type="FunFam" id="1.10.3430.10:FF:000001">
    <property type="entry name" value="Ammonium transporter Rh type C"/>
    <property type="match status" value="1"/>
</dbReference>
<evidence type="ECO:0000256" key="13">
    <source>
        <dbReference type="ARBA" id="ARBA00036550"/>
    </source>
</evidence>
<dbReference type="Ensembl" id="ENSJJAT00000016858.1">
    <property type="protein sequence ID" value="ENSJJAP00000010401.1"/>
    <property type="gene ID" value="ENSJJAG00000014003.1"/>
</dbReference>
<dbReference type="GO" id="GO:0097272">
    <property type="term" value="P:ammonium homeostasis"/>
    <property type="evidence" value="ECO:0007669"/>
    <property type="project" value="TreeGrafter"/>
</dbReference>
<feature type="transmembrane region" description="Helical" evidence="17">
    <location>
        <begin position="84"/>
        <end position="104"/>
    </location>
</feature>
<keyword evidence="8 17" id="KW-0472">Membrane</keyword>
<dbReference type="OMA" id="YWEMHEE"/>
<feature type="transmembrane region" description="Helical" evidence="17">
    <location>
        <begin position="251"/>
        <end position="271"/>
    </location>
</feature>
<evidence type="ECO:0000259" key="18">
    <source>
        <dbReference type="Pfam" id="PF00909"/>
    </source>
</evidence>
<feature type="transmembrane region" description="Helical" evidence="17">
    <location>
        <begin position="304"/>
        <end position="330"/>
    </location>
</feature>
<feature type="transmembrane region" description="Helical" evidence="17">
    <location>
        <begin position="182"/>
        <end position="200"/>
    </location>
</feature>
<sequence length="331" mass="37214">MAWNTNLHWRLPITCLVLQAAMVVLFGVFVRYDIHADVHWWYERNRKNLSNMENEFYYRYPSFQDVHAMVFVGFGFLMTFLQRYGFGAVGFNFLLAAFGIQWALLMQGWLHHFEGKHIYLGIEGLINADFCVASSCVAFGAVLGKVSPVQLLIMTFFQVTLFSVNEYIVLNLLKAKDAGGSMTIHTFGAYFGLTVTWILYRRNLEQSKQRQSSVYHSDLFAMIGTLFLWMYWPSFNSAISNHGDSQHRAVLNTYCSLAASVLTSVAVSSAVHKRGKLDMVHIQNATLAGGVGVGTAAEMMLMPYGALIVGFFCGLFSTLGFVYLTVASWVP</sequence>
<keyword evidence="10" id="KW-0325">Glycoprotein</keyword>
<dbReference type="GO" id="GO:0006885">
    <property type="term" value="P:regulation of pH"/>
    <property type="evidence" value="ECO:0007669"/>
    <property type="project" value="Ensembl"/>
</dbReference>
<evidence type="ECO:0000256" key="17">
    <source>
        <dbReference type="SAM" id="Phobius"/>
    </source>
</evidence>
<comment type="catalytic activity">
    <reaction evidence="12">
        <text>methylamine(out) = methylamine(in)</text>
        <dbReference type="Rhea" id="RHEA:74391"/>
        <dbReference type="ChEBI" id="CHEBI:59338"/>
    </reaction>
    <physiologicalReaction direction="left-to-right" evidence="12">
        <dbReference type="Rhea" id="RHEA:74392"/>
    </physiologicalReaction>
</comment>
<comment type="function">
    <text evidence="16">Ammonium transporter involved in the maintenance of acid-base homeostasis. Transports ammonium and its related derivative methylammonium across the plasma membrane of epithelial cells likely contributing to renal transepithelial ammonia transport and ammonia metabolism. Postulated to primarily mediate an electroneutral bidirectional transport of NH3 ammonia species according to a mechanism that implies interaction of an NH4(+) ion with acidic residues of the pore entry followed by dissociation of NH4(+) into NH3 and H(+). As a result NH3 transits through the central pore and is protonated on the extracellular side reforming NH4(+). May act as a CO2 channel providing for renal acid secretion.</text>
</comment>
<dbReference type="SUPFAM" id="SSF111352">
    <property type="entry name" value="Ammonium transporter"/>
    <property type="match status" value="1"/>
</dbReference>
<evidence type="ECO:0000256" key="4">
    <source>
        <dbReference type="ARBA" id="ARBA00022448"/>
    </source>
</evidence>
<reference evidence="19" key="1">
    <citation type="submission" date="2025-08" db="UniProtKB">
        <authorList>
            <consortium name="Ensembl"/>
        </authorList>
    </citation>
    <scope>IDENTIFICATION</scope>
</reference>
<dbReference type="GO" id="GO:0042802">
    <property type="term" value="F:identical protein binding"/>
    <property type="evidence" value="ECO:0007669"/>
    <property type="project" value="Ensembl"/>
</dbReference>
<protein>
    <recommendedName>
        <fullName evidence="14">Ammonium transporter Rh type C</fullName>
    </recommendedName>
    <alternativeName>
        <fullName evidence="15">Rhesus blood group family type C glycoprotein</fullName>
    </alternativeName>
</protein>
<keyword evidence="6 17" id="KW-0812">Transmembrane</keyword>
<evidence type="ECO:0000256" key="14">
    <source>
        <dbReference type="ARBA" id="ARBA00041036"/>
    </source>
</evidence>
<dbReference type="InterPro" id="IPR024041">
    <property type="entry name" value="NH4_transpt_AmtB-like_dom"/>
</dbReference>
<feature type="transmembrane region" description="Helical" evidence="17">
    <location>
        <begin position="57"/>
        <end position="77"/>
    </location>
</feature>
<feature type="domain" description="Ammonium transporter AmtB-like" evidence="18">
    <location>
        <begin position="48"/>
        <end position="323"/>
    </location>
</feature>
<dbReference type="GeneTree" id="ENSGT00950000182844"/>
<feature type="transmembrane region" description="Helical" evidence="17">
    <location>
        <begin position="124"/>
        <end position="144"/>
    </location>
</feature>
<evidence type="ECO:0000313" key="19">
    <source>
        <dbReference type="Ensembl" id="ENSJJAP00000010401.1"/>
    </source>
</evidence>
<dbReference type="GO" id="GO:0070634">
    <property type="term" value="P:transepithelial ammonium transport"/>
    <property type="evidence" value="ECO:0007669"/>
    <property type="project" value="Ensembl"/>
</dbReference>
<evidence type="ECO:0000256" key="16">
    <source>
        <dbReference type="ARBA" id="ARBA00045133"/>
    </source>
</evidence>
<comment type="similarity">
    <text evidence="2">Belongs to the ammonium transporter (TC 2.A.49) family. Rh subfamily.</text>
</comment>
<dbReference type="PANTHER" id="PTHR11730:SF30">
    <property type="entry name" value="AMMONIUM TRANSPORTER RH TYPE C"/>
    <property type="match status" value="1"/>
</dbReference>
<dbReference type="GO" id="GO:0035379">
    <property type="term" value="F:carbon dioxide transmembrane transporter activity"/>
    <property type="evidence" value="ECO:0007669"/>
    <property type="project" value="Ensembl"/>
</dbReference>
<feature type="transmembrane region" description="Helical" evidence="17">
    <location>
        <begin position="12"/>
        <end position="32"/>
    </location>
</feature>
<evidence type="ECO:0000256" key="5">
    <source>
        <dbReference type="ARBA" id="ARBA00022475"/>
    </source>
</evidence>
<dbReference type="InterPro" id="IPR029020">
    <property type="entry name" value="Ammonium/urea_transptr"/>
</dbReference>
<evidence type="ECO:0000256" key="2">
    <source>
        <dbReference type="ARBA" id="ARBA00011036"/>
    </source>
</evidence>
<name>A0A8C5NYU2_JACJA</name>
<feature type="transmembrane region" description="Helical" evidence="17">
    <location>
        <begin position="212"/>
        <end position="231"/>
    </location>
</feature>
<dbReference type="GO" id="GO:0016323">
    <property type="term" value="C:basolateral plasma membrane"/>
    <property type="evidence" value="ECO:0007669"/>
    <property type="project" value="Ensembl"/>
</dbReference>
<dbReference type="PANTHER" id="PTHR11730">
    <property type="entry name" value="AMMONIUM TRANSPORTER"/>
    <property type="match status" value="1"/>
</dbReference>
<evidence type="ECO:0000256" key="3">
    <source>
        <dbReference type="ARBA" id="ARBA00011233"/>
    </source>
</evidence>
<keyword evidence="7 17" id="KW-1133">Transmembrane helix</keyword>
<dbReference type="InterPro" id="IPR002229">
    <property type="entry name" value="RhesusRHD"/>
</dbReference>
<comment type="subunit">
    <text evidence="3">Homotrimer.</text>
</comment>
<proteinExistence type="inferred from homology"/>
<evidence type="ECO:0000256" key="8">
    <source>
        <dbReference type="ARBA" id="ARBA00023136"/>
    </source>
</evidence>
<evidence type="ECO:0000256" key="11">
    <source>
        <dbReference type="ARBA" id="ARBA00036376"/>
    </source>
</evidence>
<dbReference type="GO" id="GO:0008519">
    <property type="term" value="F:ammonium channel activity"/>
    <property type="evidence" value="ECO:0007669"/>
    <property type="project" value="Ensembl"/>
</dbReference>
<keyword evidence="5" id="KW-1003">Cell membrane</keyword>
<keyword evidence="9" id="KW-0924">Ammonia transport</keyword>
<dbReference type="PRINTS" id="PR00342">
    <property type="entry name" value="RHESUSRHD"/>
</dbReference>
<dbReference type="GO" id="GO:0030506">
    <property type="term" value="F:ankyrin binding"/>
    <property type="evidence" value="ECO:0007669"/>
    <property type="project" value="Ensembl"/>
</dbReference>
<dbReference type="Proteomes" id="UP000694385">
    <property type="component" value="Unassembled WGS sequence"/>
</dbReference>
<comment type="subcellular location">
    <subcellularLocation>
        <location evidence="1">Apical cell membrane</location>
        <topology evidence="1">Multi-pass membrane protein</topology>
    </subcellularLocation>
</comment>
<keyword evidence="20" id="KW-1185">Reference proteome</keyword>
<evidence type="ECO:0000256" key="6">
    <source>
        <dbReference type="ARBA" id="ARBA00022692"/>
    </source>
</evidence>
<evidence type="ECO:0000256" key="9">
    <source>
        <dbReference type="ARBA" id="ARBA00023177"/>
    </source>
</evidence>
<gene>
    <name evidence="19" type="primary">Rhcg</name>
</gene>
<keyword evidence="4" id="KW-0813">Transport</keyword>
<evidence type="ECO:0000256" key="12">
    <source>
        <dbReference type="ARBA" id="ARBA00036492"/>
    </source>
</evidence>
<dbReference type="AlphaFoldDB" id="A0A8C5NYU2"/>
<dbReference type="GO" id="GO:0016324">
    <property type="term" value="C:apical plasma membrane"/>
    <property type="evidence" value="ECO:0007669"/>
    <property type="project" value="UniProtKB-SubCell"/>
</dbReference>
<evidence type="ECO:0000313" key="20">
    <source>
        <dbReference type="Proteomes" id="UP000694385"/>
    </source>
</evidence>
<evidence type="ECO:0000256" key="10">
    <source>
        <dbReference type="ARBA" id="ARBA00023180"/>
    </source>
</evidence>
<dbReference type="Pfam" id="PF00909">
    <property type="entry name" value="Ammonium_transp"/>
    <property type="match status" value="1"/>
</dbReference>
<evidence type="ECO:0000256" key="1">
    <source>
        <dbReference type="ARBA" id="ARBA00004424"/>
    </source>
</evidence>
<evidence type="ECO:0000256" key="7">
    <source>
        <dbReference type="ARBA" id="ARBA00022989"/>
    </source>
</evidence>